<name>A0A9W6NIC9_9ACTN</name>
<feature type="transmembrane region" description="Helical" evidence="1">
    <location>
        <begin position="45"/>
        <end position="65"/>
    </location>
</feature>
<gene>
    <name evidence="2" type="ORF">GCM10017581_004750</name>
</gene>
<dbReference type="Proteomes" id="UP001143480">
    <property type="component" value="Unassembled WGS sequence"/>
</dbReference>
<keyword evidence="1" id="KW-1133">Transmembrane helix</keyword>
<evidence type="ECO:0000256" key="1">
    <source>
        <dbReference type="SAM" id="Phobius"/>
    </source>
</evidence>
<feature type="transmembrane region" description="Helical" evidence="1">
    <location>
        <begin position="202"/>
        <end position="227"/>
    </location>
</feature>
<organism evidence="2 3">
    <name type="scientific">Dactylosporangium matsuzakiense</name>
    <dbReference type="NCBI Taxonomy" id="53360"/>
    <lineage>
        <taxon>Bacteria</taxon>
        <taxon>Bacillati</taxon>
        <taxon>Actinomycetota</taxon>
        <taxon>Actinomycetes</taxon>
        <taxon>Micromonosporales</taxon>
        <taxon>Micromonosporaceae</taxon>
        <taxon>Dactylosporangium</taxon>
    </lineage>
</organism>
<feature type="transmembrane region" description="Helical" evidence="1">
    <location>
        <begin position="12"/>
        <end position="33"/>
    </location>
</feature>
<comment type="caution">
    <text evidence="2">The sequence shown here is derived from an EMBL/GenBank/DDBJ whole genome shotgun (WGS) entry which is preliminary data.</text>
</comment>
<reference evidence="2" key="1">
    <citation type="journal article" date="2014" name="Int. J. Syst. Evol. Microbiol.">
        <title>Complete genome sequence of Corynebacterium casei LMG S-19264T (=DSM 44701T), isolated from a smear-ripened cheese.</title>
        <authorList>
            <consortium name="US DOE Joint Genome Institute (JGI-PGF)"/>
            <person name="Walter F."/>
            <person name="Albersmeier A."/>
            <person name="Kalinowski J."/>
            <person name="Ruckert C."/>
        </authorList>
    </citation>
    <scope>NUCLEOTIDE SEQUENCE</scope>
    <source>
        <strain evidence="2">VKM Ac-1321</strain>
    </source>
</reference>
<keyword evidence="1" id="KW-0472">Membrane</keyword>
<proteinExistence type="predicted"/>
<keyword evidence="1" id="KW-0812">Transmembrane</keyword>
<evidence type="ECO:0000313" key="2">
    <source>
        <dbReference type="EMBL" id="GLK98734.1"/>
    </source>
</evidence>
<feature type="transmembrane region" description="Helical" evidence="1">
    <location>
        <begin position="157"/>
        <end position="175"/>
    </location>
</feature>
<sequence>MIRPLRTELRRSNAPVVATLLVAVGALSAASMYTFWQGQWLRFGYVQTSGMFILVPLALAGGTVLGRRDRRTRAEDLLGSTGRPRWQRALPAMGALGIAVAAAHLIVLAAGAVVVAGTYLGLRGVGAALIDALVLVGAAWTGVAVGRRWSAPLLPPLLAAVVLVVQVGASEIAHGDDRLGNLSLMISWPPDTEWETMSTRLLLSHLVLGVGLLLTGVLLAAGASWLWRAGGFASLAGGVAGLVLIATPGPAGIWQLDSGAYRYVCADGTPQICVTAVHAHLLPGVTADARRALHALAKLPGAPTRAVELRLDGIGDNDSEQWFRPKPPPGTVQFQLEVDPATGRDPDVAESMSMGGGTRWAGCGHAGDDVAQAIAAAWLLDTDTVRLWDSWLGFDYMDRYQHDIRAGVQALRALPAAEQLRRVTALRDASARCEQDLMPYLTGQAAA</sequence>
<feature type="transmembrane region" description="Helical" evidence="1">
    <location>
        <begin position="125"/>
        <end position="145"/>
    </location>
</feature>
<accession>A0A9W6NIC9</accession>
<dbReference type="RefSeq" id="WP_261962373.1">
    <property type="nucleotide sequence ID" value="NZ_BAAAXA010000001.1"/>
</dbReference>
<evidence type="ECO:0000313" key="3">
    <source>
        <dbReference type="Proteomes" id="UP001143480"/>
    </source>
</evidence>
<dbReference type="EMBL" id="BSFP01000002">
    <property type="protein sequence ID" value="GLK98734.1"/>
    <property type="molecule type" value="Genomic_DNA"/>
</dbReference>
<dbReference type="AlphaFoldDB" id="A0A9W6NIC9"/>
<feature type="transmembrane region" description="Helical" evidence="1">
    <location>
        <begin position="93"/>
        <end position="119"/>
    </location>
</feature>
<protein>
    <submittedName>
        <fullName evidence="2">Uncharacterized protein</fullName>
    </submittedName>
</protein>
<keyword evidence="3" id="KW-1185">Reference proteome</keyword>
<reference evidence="2" key="2">
    <citation type="submission" date="2023-01" db="EMBL/GenBank/DDBJ databases">
        <authorList>
            <person name="Sun Q."/>
            <person name="Evtushenko L."/>
        </authorList>
    </citation>
    <scope>NUCLEOTIDE SEQUENCE</scope>
    <source>
        <strain evidence="2">VKM Ac-1321</strain>
    </source>
</reference>